<dbReference type="InterPro" id="IPR002913">
    <property type="entry name" value="START_lipid-bd_dom"/>
</dbReference>
<keyword evidence="4" id="KW-0371">Homeobox</keyword>
<dbReference type="SUPFAM" id="SSF55961">
    <property type="entry name" value="Bet v1-like"/>
    <property type="match status" value="1"/>
</dbReference>
<evidence type="ECO:0000256" key="1">
    <source>
        <dbReference type="ARBA" id="ARBA00022782"/>
    </source>
</evidence>
<evidence type="ECO:0000256" key="2">
    <source>
        <dbReference type="ARBA" id="ARBA00023015"/>
    </source>
</evidence>
<evidence type="ECO:0000256" key="4">
    <source>
        <dbReference type="ARBA" id="ARBA00023155"/>
    </source>
</evidence>
<evidence type="ECO:0000313" key="9">
    <source>
        <dbReference type="EMBL" id="PPS03330.1"/>
    </source>
</evidence>
<dbReference type="GO" id="GO:0003677">
    <property type="term" value="F:DNA binding"/>
    <property type="evidence" value="ECO:0007669"/>
    <property type="project" value="UniProtKB-KW"/>
</dbReference>
<dbReference type="CDD" id="cd14686">
    <property type="entry name" value="bZIP"/>
    <property type="match status" value="1"/>
</dbReference>
<reference evidence="9 10" key="1">
    <citation type="submission" date="2015-01" db="EMBL/GenBank/DDBJ databases">
        <title>Genome of allotetraploid Gossypium barbadense reveals genomic plasticity and fiber elongation in cotton evolution.</title>
        <authorList>
            <person name="Chen X."/>
            <person name="Liu X."/>
            <person name="Zhao B."/>
            <person name="Zheng H."/>
            <person name="Hu Y."/>
            <person name="Lu G."/>
            <person name="Yang C."/>
            <person name="Chen J."/>
            <person name="Shan C."/>
            <person name="Zhang L."/>
            <person name="Zhou Y."/>
            <person name="Wang L."/>
            <person name="Guo W."/>
            <person name="Bai Y."/>
            <person name="Ruan J."/>
            <person name="Shangguan X."/>
            <person name="Mao Y."/>
            <person name="Jiang J."/>
            <person name="Zhu Y."/>
            <person name="Lei J."/>
            <person name="Kang H."/>
            <person name="Chen S."/>
            <person name="He X."/>
            <person name="Wang R."/>
            <person name="Wang Y."/>
            <person name="Chen J."/>
            <person name="Wang L."/>
            <person name="Yu S."/>
            <person name="Wang B."/>
            <person name="Wei J."/>
            <person name="Song S."/>
            <person name="Lu X."/>
            <person name="Gao Z."/>
            <person name="Gu W."/>
            <person name="Deng X."/>
            <person name="Ma D."/>
            <person name="Wang S."/>
            <person name="Liang W."/>
            <person name="Fang L."/>
            <person name="Cai C."/>
            <person name="Zhu X."/>
            <person name="Zhou B."/>
            <person name="Zhang Y."/>
            <person name="Chen Z."/>
            <person name="Xu S."/>
            <person name="Zhu R."/>
            <person name="Wang S."/>
            <person name="Zhang T."/>
            <person name="Zhao G."/>
        </authorList>
    </citation>
    <scope>NUCLEOTIDE SEQUENCE [LARGE SCALE GENOMIC DNA]</scope>
    <source>
        <strain evidence="10">cv. Xinhai21</strain>
        <tissue evidence="9">Leaf</tissue>
    </source>
</reference>
<dbReference type="Pfam" id="PF01852">
    <property type="entry name" value="START"/>
    <property type="match status" value="1"/>
</dbReference>
<dbReference type="InterPro" id="IPR044830">
    <property type="entry name" value="HD-Zip_III"/>
</dbReference>
<dbReference type="PANTHER" id="PTHR45950">
    <property type="entry name" value="HOMEOBOX-LEUCINE ZIPPER PROTEIN ATHB-14"/>
    <property type="match status" value="1"/>
</dbReference>
<keyword evidence="2" id="KW-0805">Transcription regulation</keyword>
<dbReference type="InterPro" id="IPR023393">
    <property type="entry name" value="START-like_dom_sf"/>
</dbReference>
<dbReference type="Gene3D" id="3.30.530.20">
    <property type="match status" value="1"/>
</dbReference>
<evidence type="ECO:0000256" key="6">
    <source>
        <dbReference type="ARBA" id="ARBA00023242"/>
    </source>
</evidence>
<dbReference type="PANTHER" id="PTHR45950:SF6">
    <property type="entry name" value="HOMEOBOX-LEUCINE ZIPPER PROTEIN ATHB-8"/>
    <property type="match status" value="1"/>
</dbReference>
<dbReference type="Proteomes" id="UP000239757">
    <property type="component" value="Unassembled WGS sequence"/>
</dbReference>
<evidence type="ECO:0000256" key="5">
    <source>
        <dbReference type="ARBA" id="ARBA00023163"/>
    </source>
</evidence>
<keyword evidence="1" id="KW-0221">Differentiation</keyword>
<dbReference type="AlphaFoldDB" id="A0A2P5XJ44"/>
<dbReference type="CDD" id="cd08875">
    <property type="entry name" value="START_ArGLABRA2_like"/>
    <property type="match status" value="1"/>
</dbReference>
<dbReference type="GO" id="GO:0030154">
    <property type="term" value="P:cell differentiation"/>
    <property type="evidence" value="ECO:0007669"/>
    <property type="project" value="UniProtKB-KW"/>
</dbReference>
<keyword evidence="6" id="KW-0539">Nucleus</keyword>
<keyword evidence="3" id="KW-0238">DNA-binding</keyword>
<name>A0A2P5XJ44_GOSBA</name>
<evidence type="ECO:0000256" key="7">
    <source>
        <dbReference type="SAM" id="Coils"/>
    </source>
</evidence>
<dbReference type="OrthoDB" id="5875390at2759"/>
<evidence type="ECO:0000313" key="10">
    <source>
        <dbReference type="Proteomes" id="UP000239757"/>
    </source>
</evidence>
<dbReference type="PROSITE" id="PS50848">
    <property type="entry name" value="START"/>
    <property type="match status" value="1"/>
</dbReference>
<dbReference type="GO" id="GO:0008289">
    <property type="term" value="F:lipid binding"/>
    <property type="evidence" value="ECO:0007669"/>
    <property type="project" value="InterPro"/>
</dbReference>
<dbReference type="FunFam" id="3.30.530.20:FF:000020">
    <property type="entry name" value="homeobox-leucine zipper protein ATHB-15"/>
    <property type="match status" value="1"/>
</dbReference>
<dbReference type="SMART" id="SM00234">
    <property type="entry name" value="START"/>
    <property type="match status" value="1"/>
</dbReference>
<dbReference type="InterPro" id="IPR013978">
    <property type="entry name" value="MEKHLA"/>
</dbReference>
<dbReference type="EMBL" id="KZ664767">
    <property type="protein sequence ID" value="PPS03330.1"/>
    <property type="molecule type" value="Genomic_DNA"/>
</dbReference>
<organism evidence="9 10">
    <name type="scientific">Gossypium barbadense</name>
    <name type="common">Sea Island cotton</name>
    <name type="synonym">Hibiscus barbadensis</name>
    <dbReference type="NCBI Taxonomy" id="3634"/>
    <lineage>
        <taxon>Eukaryota</taxon>
        <taxon>Viridiplantae</taxon>
        <taxon>Streptophyta</taxon>
        <taxon>Embryophyta</taxon>
        <taxon>Tracheophyta</taxon>
        <taxon>Spermatophyta</taxon>
        <taxon>Magnoliopsida</taxon>
        <taxon>eudicotyledons</taxon>
        <taxon>Gunneridae</taxon>
        <taxon>Pentapetalae</taxon>
        <taxon>rosids</taxon>
        <taxon>malvids</taxon>
        <taxon>Malvales</taxon>
        <taxon>Malvaceae</taxon>
        <taxon>Malvoideae</taxon>
        <taxon>Gossypium</taxon>
    </lineage>
</organism>
<dbReference type="GO" id="GO:0003700">
    <property type="term" value="F:DNA-binding transcription factor activity"/>
    <property type="evidence" value="ECO:0007669"/>
    <property type="project" value="InterPro"/>
</dbReference>
<feature type="coiled-coil region" evidence="7">
    <location>
        <begin position="76"/>
        <end position="110"/>
    </location>
</feature>
<evidence type="ECO:0000256" key="3">
    <source>
        <dbReference type="ARBA" id="ARBA00023125"/>
    </source>
</evidence>
<proteinExistence type="predicted"/>
<keyword evidence="7" id="KW-0175">Coiled coil</keyword>
<keyword evidence="5" id="KW-0804">Transcription</keyword>
<accession>A0A2P5XJ44</accession>
<gene>
    <name evidence="9" type="ORF">GOBAR_AA17327</name>
</gene>
<evidence type="ECO:0000259" key="8">
    <source>
        <dbReference type="PROSITE" id="PS50848"/>
    </source>
</evidence>
<dbReference type="Pfam" id="PF08670">
    <property type="entry name" value="MEKHLA"/>
    <property type="match status" value="1"/>
</dbReference>
<sequence length="617" mass="68020">MMAATSACKEGTKIAMDNGKYVRYTPEQVEALERLTMSAPSQAPCVANSSFVSAPSSPTSSLNRSKFGSKIVGPCREKQRKEASRLQAVNRKLTAMNKLLMEENDRLQKQVSHLVYENSYFRQQTQNTTLATTDTSCDSAVTSGQHHLTPQHPPKDASPAGLLSIAEETLTEFLSKATGTAVEWVQMPGMKPGPDSIGIVAISHGCTGVAARACGLVGLDPTRVAEILKDRPSWYRDCRAVDVINMLSTANGGTIELLYMQLYAPTTLAPARDFWLLRYTSVMEDGSLVVCERSLNNTQNGPSMPPAVNFVRVELLPSGYLIRPCEGGGSIIHIVDHMDLEPWSVPEVLRPLYESSTLLAQKTTMAALRHLRQISQEISQPNVTGWGRRPAALRALSHKLSKGFNEAVNGFTDEGWSMLESDGIDDVTLLVNSSPGKMMDINFSYSNGFPSMGNAVLCAKASMLLQCYMGDELLKHEGSESILKVLWHHTDAVLCCSLKALPVFTFANQAGLDMLETTLVSLQDISLEKIFDENGRKTLFTEFPQVMQQGFMCLQGGICLSSMGRPVSYERAIAWKVVNDEENAHCICFTFINCLEKPLKWYDTVLQGYRIEMVWRA</sequence>
<feature type="domain" description="START" evidence="8">
    <location>
        <begin position="155"/>
        <end position="383"/>
    </location>
</feature>
<protein>
    <recommendedName>
        <fullName evidence="8">START domain-containing protein</fullName>
    </recommendedName>
</protein>